<keyword evidence="2" id="KW-0472">Membrane</keyword>
<accession>F6DQ21</accession>
<evidence type="ECO:0000256" key="2">
    <source>
        <dbReference type="SAM" id="Phobius"/>
    </source>
</evidence>
<dbReference type="KEGG" id="dru:Desru_3765"/>
<dbReference type="HOGENOM" id="CLU_057101_4_0_9"/>
<evidence type="ECO:0000313" key="5">
    <source>
        <dbReference type="Proteomes" id="UP000009234"/>
    </source>
</evidence>
<dbReference type="OrthoDB" id="5508079at2"/>
<dbReference type="GO" id="GO:0006465">
    <property type="term" value="P:signal peptide processing"/>
    <property type="evidence" value="ECO:0007669"/>
    <property type="project" value="TreeGrafter"/>
</dbReference>
<dbReference type="EMBL" id="CP002780">
    <property type="protein sequence ID" value="AEG61965.1"/>
    <property type="molecule type" value="Genomic_DNA"/>
</dbReference>
<dbReference type="Proteomes" id="UP000009234">
    <property type="component" value="Chromosome"/>
</dbReference>
<feature type="transmembrane region" description="Helical" evidence="2">
    <location>
        <begin position="26"/>
        <end position="51"/>
    </location>
</feature>
<name>F6DQ21_DESRL</name>
<protein>
    <submittedName>
        <fullName evidence="4">Peptidase A24A prepilin type IV</fullName>
    </submittedName>
</protein>
<proteinExistence type="inferred from homology"/>
<dbReference type="AlphaFoldDB" id="F6DQ21"/>
<dbReference type="GO" id="GO:0004190">
    <property type="term" value="F:aspartic-type endopeptidase activity"/>
    <property type="evidence" value="ECO:0007669"/>
    <property type="project" value="InterPro"/>
</dbReference>
<dbReference type="InterPro" id="IPR050882">
    <property type="entry name" value="Prepilin_peptidase/N-MTase"/>
</dbReference>
<dbReference type="InterPro" id="IPR000045">
    <property type="entry name" value="Prepilin_IV_endopep_pep"/>
</dbReference>
<gene>
    <name evidence="4" type="ordered locus">Desru_3765</name>
</gene>
<dbReference type="PANTHER" id="PTHR30487">
    <property type="entry name" value="TYPE 4 PREPILIN-LIKE PROTEINS LEADER PEPTIDE-PROCESSING ENZYME"/>
    <property type="match status" value="1"/>
</dbReference>
<dbReference type="Gene3D" id="1.20.120.1220">
    <property type="match status" value="1"/>
</dbReference>
<dbReference type="Pfam" id="PF01478">
    <property type="entry name" value="Peptidase_A24"/>
    <property type="match status" value="1"/>
</dbReference>
<feature type="domain" description="Prepilin type IV endopeptidase peptidase" evidence="3">
    <location>
        <begin position="5"/>
        <end position="104"/>
    </location>
</feature>
<evidence type="ECO:0000256" key="1">
    <source>
        <dbReference type="ARBA" id="ARBA00005801"/>
    </source>
</evidence>
<keyword evidence="5" id="KW-1185">Reference proteome</keyword>
<keyword evidence="2" id="KW-0812">Transmembrane</keyword>
<reference evidence="5" key="1">
    <citation type="submission" date="2011-05" db="EMBL/GenBank/DDBJ databases">
        <title>Complete sequence of Desulfotomaculum ruminis DSM 2154.</title>
        <authorList>
            <person name="Lucas S."/>
            <person name="Copeland A."/>
            <person name="Lapidus A."/>
            <person name="Cheng J.-F."/>
            <person name="Goodwin L."/>
            <person name="Pitluck S."/>
            <person name="Lu M."/>
            <person name="Detter J.C."/>
            <person name="Han C."/>
            <person name="Tapia R."/>
            <person name="Land M."/>
            <person name="Hauser L."/>
            <person name="Kyrpides N."/>
            <person name="Ivanova N."/>
            <person name="Mikhailova N."/>
            <person name="Pagani I."/>
            <person name="Stams A.J.M."/>
            <person name="Plugge C.M."/>
            <person name="Muyzer G."/>
            <person name="Kuever J."/>
            <person name="Parshina S.N."/>
            <person name="Ivanova A.E."/>
            <person name="Nazina T.N."/>
            <person name="Brambilla E."/>
            <person name="Spring S."/>
            <person name="Klenk H.-P."/>
            <person name="Woyke T."/>
        </authorList>
    </citation>
    <scope>NUCLEOTIDE SEQUENCE [LARGE SCALE GENOMIC DNA]</scope>
    <source>
        <strain evidence="5">ATCC 23193 / DSM 2154 / NCIB 8452 / DL</strain>
    </source>
</reference>
<organism evidence="4 5">
    <name type="scientific">Desulforamulus ruminis (strain ATCC 23193 / DSM 2154 / NCIMB 8452 / DL)</name>
    <name type="common">Desulfotomaculum ruminis</name>
    <dbReference type="NCBI Taxonomy" id="696281"/>
    <lineage>
        <taxon>Bacteria</taxon>
        <taxon>Bacillati</taxon>
        <taxon>Bacillota</taxon>
        <taxon>Clostridia</taxon>
        <taxon>Eubacteriales</taxon>
        <taxon>Peptococcaceae</taxon>
        <taxon>Desulforamulus</taxon>
    </lineage>
</organism>
<dbReference type="GO" id="GO:0005886">
    <property type="term" value="C:plasma membrane"/>
    <property type="evidence" value="ECO:0007669"/>
    <property type="project" value="TreeGrafter"/>
</dbReference>
<evidence type="ECO:0000313" key="4">
    <source>
        <dbReference type="EMBL" id="AEG61965.1"/>
    </source>
</evidence>
<sequence>MTVSVLLAGLLIGSYTDLKDRIVPNWLTFGLIFLGVVINTLAGPGLLFSLAGIAAGFILSYPVYLFCGVGAGDAKLMIAVGAFLGFQSIIIIAILSALINGICSIIVLAKQGKLKDLMTFTVSHGAYLYAKTSIQDFSKEEIPMYGKGQPFAVYVALSTIGFLLWR</sequence>
<dbReference type="PANTHER" id="PTHR30487:SF0">
    <property type="entry name" value="PREPILIN LEADER PEPTIDASE_N-METHYLTRANSFERASE-RELATED"/>
    <property type="match status" value="1"/>
</dbReference>
<feature type="transmembrane region" description="Helical" evidence="2">
    <location>
        <begin position="89"/>
        <end position="109"/>
    </location>
</feature>
<dbReference type="eggNOG" id="COG1989">
    <property type="taxonomic scope" value="Bacteria"/>
</dbReference>
<dbReference type="MEROPS" id="A24.019"/>
<comment type="similarity">
    <text evidence="1">Belongs to the peptidase A24 family.</text>
</comment>
<dbReference type="STRING" id="696281.Desru_3765"/>
<evidence type="ECO:0000259" key="3">
    <source>
        <dbReference type="Pfam" id="PF01478"/>
    </source>
</evidence>
<keyword evidence="2" id="KW-1133">Transmembrane helix</keyword>
<reference evidence="4 5" key="2">
    <citation type="journal article" date="2012" name="Stand. Genomic Sci.">
        <title>Complete genome sequence of the sulfate-reducing firmicute Desulfotomaculum ruminis type strain (DL(T)).</title>
        <authorList>
            <person name="Spring S."/>
            <person name="Visser M."/>
            <person name="Lu M."/>
            <person name="Copeland A."/>
            <person name="Lapidus A."/>
            <person name="Lucas S."/>
            <person name="Cheng J.F."/>
            <person name="Han C."/>
            <person name="Tapia R."/>
            <person name="Goodwin L.A."/>
            <person name="Pitluck S."/>
            <person name="Ivanova N."/>
            <person name="Land M."/>
            <person name="Hauser L."/>
            <person name="Larimer F."/>
            <person name="Rohde M."/>
            <person name="Goker M."/>
            <person name="Detter J.C."/>
            <person name="Kyrpides N.C."/>
            <person name="Woyke T."/>
            <person name="Schaap P.J."/>
            <person name="Plugge C.M."/>
            <person name="Muyzer G."/>
            <person name="Kuever J."/>
            <person name="Pereira I.A."/>
            <person name="Parshina S.N."/>
            <person name="Bernier-Latmani R."/>
            <person name="Stams A.J."/>
            <person name="Klenk H.P."/>
        </authorList>
    </citation>
    <scope>NUCLEOTIDE SEQUENCE [LARGE SCALE GENOMIC DNA]</scope>
    <source>
        <strain evidence="5">ATCC 23193 / DSM 2154 / NCIB 8452 / DL</strain>
    </source>
</reference>
<dbReference type="RefSeq" id="WP_013843710.1">
    <property type="nucleotide sequence ID" value="NC_015589.1"/>
</dbReference>